<dbReference type="HOGENOM" id="CLU_086680_0_0_6"/>
<dbReference type="AlphaFoldDB" id="H8Z090"/>
<dbReference type="Proteomes" id="UP000002964">
    <property type="component" value="Unassembled WGS sequence"/>
</dbReference>
<evidence type="ECO:0000313" key="1">
    <source>
        <dbReference type="EMBL" id="EIC22298.1"/>
    </source>
</evidence>
<reference evidence="2" key="1">
    <citation type="submission" date="2011-06" db="EMBL/GenBank/DDBJ databases">
        <authorList>
            <consortium name="US DOE Joint Genome Institute (JGI-PGF)"/>
            <person name="Lucas S."/>
            <person name="Han J."/>
            <person name="Lapidus A."/>
            <person name="Cheng J.-F."/>
            <person name="Goodwin L."/>
            <person name="Pitluck S."/>
            <person name="Peters L."/>
            <person name="Land M.L."/>
            <person name="Hauser L."/>
            <person name="Vogl K."/>
            <person name="Liu Z."/>
            <person name="Overmann J."/>
            <person name="Frigaard N.-U."/>
            <person name="Bryant D.A."/>
            <person name="Woyke T.J."/>
        </authorList>
    </citation>
    <scope>NUCLEOTIDE SEQUENCE [LARGE SCALE GENOMIC DNA]</scope>
    <source>
        <strain evidence="2">970</strain>
    </source>
</reference>
<reference evidence="1 2" key="2">
    <citation type="submission" date="2011-11" db="EMBL/GenBank/DDBJ databases">
        <authorList>
            <consortium name="US DOE Joint Genome Institute"/>
            <person name="Lucas S."/>
            <person name="Han J."/>
            <person name="Lapidus A."/>
            <person name="Cheng J.-F."/>
            <person name="Goodwin L."/>
            <person name="Pitluck S."/>
            <person name="Peters L."/>
            <person name="Ovchinnikova G."/>
            <person name="Zhang X."/>
            <person name="Detter J.C."/>
            <person name="Han C."/>
            <person name="Tapia R."/>
            <person name="Land M."/>
            <person name="Hauser L."/>
            <person name="Kyrpides N."/>
            <person name="Ivanova N."/>
            <person name="Pagani I."/>
            <person name="Vogl K."/>
            <person name="Liu Z."/>
            <person name="Overmann J."/>
            <person name="Frigaard N.-U."/>
            <person name="Bryant D."/>
            <person name="Woyke T."/>
        </authorList>
    </citation>
    <scope>NUCLEOTIDE SEQUENCE [LARGE SCALE GENOMIC DNA]</scope>
    <source>
        <strain evidence="1 2">970</strain>
    </source>
</reference>
<protein>
    <submittedName>
        <fullName evidence="1">Uncharacterized protein</fullName>
    </submittedName>
</protein>
<dbReference type="STRING" id="631362.Thi970DRAFT_02551"/>
<dbReference type="RefSeq" id="WP_009148993.1">
    <property type="nucleotide sequence ID" value="NZ_CP121471.1"/>
</dbReference>
<sequence length="312" mass="36541">MTSESRNNPDEERLRDWHRAFGIALVDVFAGAPWRVELEQELALISQELDVAIIEEVEAAAPSRRKRPRLPDPLPDGLENLRAINLLSYKSRHEPLDAWSLDELISYFVLYRKVNLNAENARHPLAAFGLYAVATRYPEGLARDYDLQPTAWKGVYDLPWGAHRVRIIVLNRIEQHPRNAAWELFASERDRMRQGLEHYRAHHRGTPQRGHWELLERLYLLYRREAPTMAYTMEQFIRETHQMVIEDVIQQDPEAILKHFDPEQLLKGLDPEARLKGLDPEQRLKGLDPEDRLKGLDPKVIEAWLAKQRRDH</sequence>
<dbReference type="eggNOG" id="ENOG5033ZBQ">
    <property type="taxonomic scope" value="Bacteria"/>
</dbReference>
<dbReference type="EMBL" id="JH603169">
    <property type="protein sequence ID" value="EIC22298.1"/>
    <property type="molecule type" value="Genomic_DNA"/>
</dbReference>
<organism evidence="1 2">
    <name type="scientific">Thiorhodovibrio frisius</name>
    <dbReference type="NCBI Taxonomy" id="631362"/>
    <lineage>
        <taxon>Bacteria</taxon>
        <taxon>Pseudomonadati</taxon>
        <taxon>Pseudomonadota</taxon>
        <taxon>Gammaproteobacteria</taxon>
        <taxon>Chromatiales</taxon>
        <taxon>Chromatiaceae</taxon>
        <taxon>Thiorhodovibrio</taxon>
    </lineage>
</organism>
<evidence type="ECO:0000313" key="2">
    <source>
        <dbReference type="Proteomes" id="UP000002964"/>
    </source>
</evidence>
<proteinExistence type="predicted"/>
<keyword evidence="2" id="KW-1185">Reference proteome</keyword>
<accession>H8Z090</accession>
<dbReference type="OrthoDB" id="5759645at2"/>
<name>H8Z090_9GAMM</name>
<gene>
    <name evidence="1" type="ORF">Thi970DRAFT_02551</name>
</gene>